<reference evidence="1" key="2">
    <citation type="journal article" date="2015" name="Data Brief">
        <title>Shoot transcriptome of the giant reed, Arundo donax.</title>
        <authorList>
            <person name="Barrero R.A."/>
            <person name="Guerrero F.D."/>
            <person name="Moolhuijzen P."/>
            <person name="Goolsby J.A."/>
            <person name="Tidwell J."/>
            <person name="Bellgard S.E."/>
            <person name="Bellgard M.I."/>
        </authorList>
    </citation>
    <scope>NUCLEOTIDE SEQUENCE</scope>
    <source>
        <tissue evidence="1">Shoot tissue taken approximately 20 cm above the soil surface</tissue>
    </source>
</reference>
<organism evidence="1">
    <name type="scientific">Arundo donax</name>
    <name type="common">Giant reed</name>
    <name type="synonym">Donax arundinaceus</name>
    <dbReference type="NCBI Taxonomy" id="35708"/>
    <lineage>
        <taxon>Eukaryota</taxon>
        <taxon>Viridiplantae</taxon>
        <taxon>Streptophyta</taxon>
        <taxon>Embryophyta</taxon>
        <taxon>Tracheophyta</taxon>
        <taxon>Spermatophyta</taxon>
        <taxon>Magnoliopsida</taxon>
        <taxon>Liliopsida</taxon>
        <taxon>Poales</taxon>
        <taxon>Poaceae</taxon>
        <taxon>PACMAD clade</taxon>
        <taxon>Arundinoideae</taxon>
        <taxon>Arundineae</taxon>
        <taxon>Arundo</taxon>
    </lineage>
</organism>
<protein>
    <submittedName>
        <fullName evidence="1">Uncharacterized protein</fullName>
    </submittedName>
</protein>
<accession>A0A0A9HSX7</accession>
<dbReference type="AlphaFoldDB" id="A0A0A9HSX7"/>
<proteinExistence type="predicted"/>
<dbReference type="EMBL" id="GBRH01158962">
    <property type="protein sequence ID" value="JAE38934.1"/>
    <property type="molecule type" value="Transcribed_RNA"/>
</dbReference>
<name>A0A0A9HSX7_ARUDO</name>
<evidence type="ECO:0000313" key="1">
    <source>
        <dbReference type="EMBL" id="JAE38934.1"/>
    </source>
</evidence>
<reference evidence="1" key="1">
    <citation type="submission" date="2014-09" db="EMBL/GenBank/DDBJ databases">
        <authorList>
            <person name="Magalhaes I.L.F."/>
            <person name="Oliveira U."/>
            <person name="Santos F.R."/>
            <person name="Vidigal T.H.D.A."/>
            <person name="Brescovit A.D."/>
            <person name="Santos A.J."/>
        </authorList>
    </citation>
    <scope>NUCLEOTIDE SEQUENCE</scope>
    <source>
        <tissue evidence="1">Shoot tissue taken approximately 20 cm above the soil surface</tissue>
    </source>
</reference>
<sequence>MHFRIIFYHGLFFRCLQKERKAISNVWHVLFTTWANFLFGNVAPHKSKHAECEINIRTTLFYLFN</sequence>